<name>A0A4U9WEG2_SERFO</name>
<gene>
    <name evidence="1" type="ORF">NCTC12965_07396</name>
</gene>
<dbReference type="EMBL" id="CABEEZ010000144">
    <property type="protein sequence ID" value="VTR57523.1"/>
    <property type="molecule type" value="Genomic_DNA"/>
</dbReference>
<evidence type="ECO:0000313" key="1">
    <source>
        <dbReference type="EMBL" id="VTR57523.1"/>
    </source>
</evidence>
<dbReference type="AlphaFoldDB" id="A0A4U9WEG2"/>
<sequence length="119" mass="13524">MKKKLSVVDRILRSSNDKDKIIEKAFNDLSASNIKTFASTTQGKFPFIGKLALINRSLSDCKTYLPAYLKEVESDKLIGYAEGLLLSNLSEIKNILKFEERFLNHLLFKNKVDALNVIK</sequence>
<protein>
    <submittedName>
        <fullName evidence="1">Uncharacterized protein</fullName>
    </submittedName>
</protein>
<accession>A0A4U9WEG2</accession>
<reference evidence="1" key="1">
    <citation type="submission" date="2019-05" db="EMBL/GenBank/DDBJ databases">
        <authorList>
            <consortium name="Pathogen Informatics"/>
        </authorList>
    </citation>
    <scope>NUCLEOTIDE SEQUENCE [LARGE SCALE GENOMIC DNA]</scope>
    <source>
        <strain evidence="1">NCTC12965</strain>
    </source>
</reference>
<organism evidence="1">
    <name type="scientific">Serratia fonticola</name>
    <dbReference type="NCBI Taxonomy" id="47917"/>
    <lineage>
        <taxon>Bacteria</taxon>
        <taxon>Pseudomonadati</taxon>
        <taxon>Pseudomonadota</taxon>
        <taxon>Gammaproteobacteria</taxon>
        <taxon>Enterobacterales</taxon>
        <taxon>Yersiniaceae</taxon>
        <taxon>Serratia</taxon>
    </lineage>
</organism>
<proteinExistence type="predicted"/>